<organism evidence="1 2">
    <name type="scientific">Verruconis gallopava</name>
    <dbReference type="NCBI Taxonomy" id="253628"/>
    <lineage>
        <taxon>Eukaryota</taxon>
        <taxon>Fungi</taxon>
        <taxon>Dikarya</taxon>
        <taxon>Ascomycota</taxon>
        <taxon>Pezizomycotina</taxon>
        <taxon>Dothideomycetes</taxon>
        <taxon>Pleosporomycetidae</taxon>
        <taxon>Venturiales</taxon>
        <taxon>Sympoventuriaceae</taxon>
        <taxon>Verruconis</taxon>
    </lineage>
</organism>
<dbReference type="VEuPathDB" id="FungiDB:PV09_00209"/>
<proteinExistence type="predicted"/>
<dbReference type="EMBL" id="KN847529">
    <property type="protein sequence ID" value="KIW09292.1"/>
    <property type="molecule type" value="Genomic_DNA"/>
</dbReference>
<dbReference type="AlphaFoldDB" id="A0A0D1Z8F4"/>
<protein>
    <submittedName>
        <fullName evidence="1">Uncharacterized protein</fullName>
    </submittedName>
</protein>
<keyword evidence="2" id="KW-1185">Reference proteome</keyword>
<dbReference type="Proteomes" id="UP000053259">
    <property type="component" value="Unassembled WGS sequence"/>
</dbReference>
<evidence type="ECO:0000313" key="1">
    <source>
        <dbReference type="EMBL" id="KIW09292.1"/>
    </source>
</evidence>
<sequence>MRLSIRGGYGRLIIKYSGATIPAQKNVRPNTVIRAAERKRYSPSVTGRHGGRTQRAIQDFGGCLAVAKVRHPRCDIAWPLKVRAMVARRTIVALFCCVGYSVDNFRTVILFVL</sequence>
<dbReference type="RefSeq" id="XP_016219161.1">
    <property type="nucleotide sequence ID" value="XM_016352904.1"/>
</dbReference>
<evidence type="ECO:0000313" key="2">
    <source>
        <dbReference type="Proteomes" id="UP000053259"/>
    </source>
</evidence>
<gene>
    <name evidence="1" type="ORF">PV09_00209</name>
</gene>
<reference evidence="1 2" key="1">
    <citation type="submission" date="2015-01" db="EMBL/GenBank/DDBJ databases">
        <title>The Genome Sequence of Ochroconis gallopava CBS43764.</title>
        <authorList>
            <consortium name="The Broad Institute Genomics Platform"/>
            <person name="Cuomo C."/>
            <person name="de Hoog S."/>
            <person name="Gorbushina A."/>
            <person name="Stielow B."/>
            <person name="Teixiera M."/>
            <person name="Abouelleil A."/>
            <person name="Chapman S.B."/>
            <person name="Priest M."/>
            <person name="Young S.K."/>
            <person name="Wortman J."/>
            <person name="Nusbaum C."/>
            <person name="Birren B."/>
        </authorList>
    </citation>
    <scope>NUCLEOTIDE SEQUENCE [LARGE SCALE GENOMIC DNA]</scope>
    <source>
        <strain evidence="1 2">CBS 43764</strain>
    </source>
</reference>
<accession>A0A0D1Z8F4</accession>
<dbReference type="InParanoid" id="A0A0D1Z8F4"/>
<name>A0A0D1Z8F4_9PEZI</name>
<dbReference type="GeneID" id="27308182"/>
<dbReference type="HOGENOM" id="CLU_2135447_0_0_1"/>